<dbReference type="AlphaFoldDB" id="A0A2W1BJE0"/>
<sequence length="86" mass="9977">MEMEGVKFITFIVVTILPGSQKINRRSQIFKKRKQILTASKSEPVTYDNCKISLSRVNVDELNCVQDLRIGSRIYMRRDDYSSFGL</sequence>
<protein>
    <submittedName>
        <fullName evidence="1">Uncharacterized protein</fullName>
    </submittedName>
</protein>
<accession>A0A2W1BJE0</accession>
<dbReference type="Proteomes" id="UP000249218">
    <property type="component" value="Unassembled WGS sequence"/>
</dbReference>
<evidence type="ECO:0000313" key="2">
    <source>
        <dbReference type="Proteomes" id="UP000249218"/>
    </source>
</evidence>
<dbReference type="EMBL" id="KZ150085">
    <property type="protein sequence ID" value="PZC73784.1"/>
    <property type="molecule type" value="Genomic_DNA"/>
</dbReference>
<organism evidence="1 2">
    <name type="scientific">Helicoverpa armigera</name>
    <name type="common">Cotton bollworm</name>
    <name type="synonym">Heliothis armigera</name>
    <dbReference type="NCBI Taxonomy" id="29058"/>
    <lineage>
        <taxon>Eukaryota</taxon>
        <taxon>Metazoa</taxon>
        <taxon>Ecdysozoa</taxon>
        <taxon>Arthropoda</taxon>
        <taxon>Hexapoda</taxon>
        <taxon>Insecta</taxon>
        <taxon>Pterygota</taxon>
        <taxon>Neoptera</taxon>
        <taxon>Endopterygota</taxon>
        <taxon>Lepidoptera</taxon>
        <taxon>Glossata</taxon>
        <taxon>Ditrysia</taxon>
        <taxon>Noctuoidea</taxon>
        <taxon>Noctuidae</taxon>
        <taxon>Heliothinae</taxon>
        <taxon>Helicoverpa</taxon>
    </lineage>
</organism>
<gene>
    <name evidence="1" type="primary">HaOG208795</name>
    <name evidence="1" type="ORF">B5X24_HaOG208795</name>
</gene>
<proteinExistence type="predicted"/>
<reference evidence="1 2" key="1">
    <citation type="journal article" date="2017" name="BMC Biol.">
        <title>Genomic innovations, transcriptional plasticity and gene loss underlying the evolution and divergence of two highly polyphagous and invasive Helicoverpa pest species.</title>
        <authorList>
            <person name="Pearce S.L."/>
            <person name="Clarke D.F."/>
            <person name="East P.D."/>
            <person name="Elfekih S."/>
            <person name="Gordon K.H."/>
            <person name="Jermiin L.S."/>
            <person name="McGaughran A."/>
            <person name="Oakeshott J.G."/>
            <person name="Papanikolaou A."/>
            <person name="Perera O.P."/>
            <person name="Rane R.V."/>
            <person name="Richards S."/>
            <person name="Tay W.T."/>
            <person name="Walsh T.K."/>
            <person name="Anderson A."/>
            <person name="Anderson C.J."/>
            <person name="Asgari S."/>
            <person name="Board P.G."/>
            <person name="Bretschneider A."/>
            <person name="Campbell P.M."/>
            <person name="Chertemps T."/>
            <person name="Christeller J.T."/>
            <person name="Coppin C.W."/>
            <person name="Downes S.J."/>
            <person name="Duan G."/>
            <person name="Farnsworth C.A."/>
            <person name="Good R.T."/>
            <person name="Han L.B."/>
            <person name="Han Y.C."/>
            <person name="Hatje K."/>
            <person name="Horne I."/>
            <person name="Huang Y.P."/>
            <person name="Hughes D.S."/>
            <person name="Jacquin-Joly E."/>
            <person name="James W."/>
            <person name="Jhangiani S."/>
            <person name="Kollmar M."/>
            <person name="Kuwar S.S."/>
            <person name="Li S."/>
            <person name="Liu N.Y."/>
            <person name="Maibeche M.T."/>
            <person name="Miller J.R."/>
            <person name="Montagne N."/>
            <person name="Perry T."/>
            <person name="Qu J."/>
            <person name="Song S.V."/>
            <person name="Sutton G.G."/>
            <person name="Vogel H."/>
            <person name="Walenz B.P."/>
            <person name="Xu W."/>
            <person name="Zhang H.J."/>
            <person name="Zou Z."/>
            <person name="Batterham P."/>
            <person name="Edwards O.R."/>
            <person name="Feyereisen R."/>
            <person name="Gibbs R.A."/>
            <person name="Heckel D.G."/>
            <person name="McGrath A."/>
            <person name="Robin C."/>
            <person name="Scherer S.E."/>
            <person name="Worley K.C."/>
            <person name="Wu Y.D."/>
        </authorList>
    </citation>
    <scope>NUCLEOTIDE SEQUENCE [LARGE SCALE GENOMIC DNA]</scope>
    <source>
        <strain evidence="1">Harm_GR_Male_#8</strain>
        <tissue evidence="1">Whole organism</tissue>
    </source>
</reference>
<name>A0A2W1BJE0_HELAM</name>
<evidence type="ECO:0000313" key="1">
    <source>
        <dbReference type="EMBL" id="PZC73784.1"/>
    </source>
</evidence>
<keyword evidence="2" id="KW-1185">Reference proteome</keyword>